<evidence type="ECO:0000313" key="2">
    <source>
        <dbReference type="Proteomes" id="UP000324222"/>
    </source>
</evidence>
<organism evidence="1 2">
    <name type="scientific">Portunus trituberculatus</name>
    <name type="common">Swimming crab</name>
    <name type="synonym">Neptunus trituberculatus</name>
    <dbReference type="NCBI Taxonomy" id="210409"/>
    <lineage>
        <taxon>Eukaryota</taxon>
        <taxon>Metazoa</taxon>
        <taxon>Ecdysozoa</taxon>
        <taxon>Arthropoda</taxon>
        <taxon>Crustacea</taxon>
        <taxon>Multicrustacea</taxon>
        <taxon>Malacostraca</taxon>
        <taxon>Eumalacostraca</taxon>
        <taxon>Eucarida</taxon>
        <taxon>Decapoda</taxon>
        <taxon>Pleocyemata</taxon>
        <taxon>Brachyura</taxon>
        <taxon>Eubrachyura</taxon>
        <taxon>Portunoidea</taxon>
        <taxon>Portunidae</taxon>
        <taxon>Portuninae</taxon>
        <taxon>Portunus</taxon>
    </lineage>
</organism>
<evidence type="ECO:0000313" key="1">
    <source>
        <dbReference type="EMBL" id="MPC88929.1"/>
    </source>
</evidence>
<protein>
    <submittedName>
        <fullName evidence="1">Uncharacterized protein</fullName>
    </submittedName>
</protein>
<keyword evidence="2" id="KW-1185">Reference proteome</keyword>
<proteinExistence type="predicted"/>
<name>A0A5B7J2Q7_PORTR</name>
<comment type="caution">
    <text evidence="1">The sequence shown here is derived from an EMBL/GenBank/DDBJ whole genome shotgun (WGS) entry which is preliminary data.</text>
</comment>
<accession>A0A5B7J2Q7</accession>
<sequence>MSEVSANTAGEAALHQCCSELAGSCLSLHPPGPRSLGYSGLHLDAVLPTLPSRLSPLQACTFPPLHRRHASPLGVAINA</sequence>
<reference evidence="1 2" key="1">
    <citation type="submission" date="2019-05" db="EMBL/GenBank/DDBJ databases">
        <title>Another draft genome of Portunus trituberculatus and its Hox gene families provides insights of decapod evolution.</title>
        <authorList>
            <person name="Jeong J.-H."/>
            <person name="Song I."/>
            <person name="Kim S."/>
            <person name="Choi T."/>
            <person name="Kim D."/>
            <person name="Ryu S."/>
            <person name="Kim W."/>
        </authorList>
    </citation>
    <scope>NUCLEOTIDE SEQUENCE [LARGE SCALE GENOMIC DNA]</scope>
    <source>
        <tissue evidence="1">Muscle</tissue>
    </source>
</reference>
<dbReference type="EMBL" id="VSRR010079366">
    <property type="protein sequence ID" value="MPC88929.1"/>
    <property type="molecule type" value="Genomic_DNA"/>
</dbReference>
<gene>
    <name evidence="1" type="ORF">E2C01_083853</name>
</gene>
<dbReference type="Proteomes" id="UP000324222">
    <property type="component" value="Unassembled WGS sequence"/>
</dbReference>
<dbReference type="AlphaFoldDB" id="A0A5B7J2Q7"/>